<dbReference type="SUPFAM" id="SSF56112">
    <property type="entry name" value="Protein kinase-like (PK-like)"/>
    <property type="match status" value="1"/>
</dbReference>
<gene>
    <name evidence="6" type="ORF">THASP1DRAFT_33192</name>
</gene>
<dbReference type="OrthoDB" id="40902at2759"/>
<reference evidence="7" key="1">
    <citation type="journal article" date="2018" name="Nat. Microbiol.">
        <title>Leveraging single-cell genomics to expand the fungal tree of life.</title>
        <authorList>
            <person name="Ahrendt S.R."/>
            <person name="Quandt C.A."/>
            <person name="Ciobanu D."/>
            <person name="Clum A."/>
            <person name="Salamov A."/>
            <person name="Andreopoulos B."/>
            <person name="Cheng J.F."/>
            <person name="Woyke T."/>
            <person name="Pelin A."/>
            <person name="Henrissat B."/>
            <person name="Reynolds N.K."/>
            <person name="Benny G.L."/>
            <person name="Smith M.E."/>
            <person name="James T.Y."/>
            <person name="Grigoriev I.V."/>
        </authorList>
    </citation>
    <scope>NUCLEOTIDE SEQUENCE [LARGE SCALE GENOMIC DNA]</scope>
    <source>
        <strain evidence="7">RSA 1356</strain>
    </source>
</reference>
<organism evidence="6 7">
    <name type="scientific">Thamnocephalis sphaerospora</name>
    <dbReference type="NCBI Taxonomy" id="78915"/>
    <lineage>
        <taxon>Eukaryota</taxon>
        <taxon>Fungi</taxon>
        <taxon>Fungi incertae sedis</taxon>
        <taxon>Zoopagomycota</taxon>
        <taxon>Zoopagomycotina</taxon>
        <taxon>Zoopagomycetes</taxon>
        <taxon>Zoopagales</taxon>
        <taxon>Sigmoideomycetaceae</taxon>
        <taxon>Thamnocephalis</taxon>
    </lineage>
</organism>
<keyword evidence="6" id="KW-0808">Transferase</keyword>
<dbReference type="Proteomes" id="UP000271241">
    <property type="component" value="Unassembled WGS sequence"/>
</dbReference>
<dbReference type="Gene3D" id="1.10.510.10">
    <property type="entry name" value="Transferase(Phosphotransferase) domain 1"/>
    <property type="match status" value="1"/>
</dbReference>
<dbReference type="PANTHER" id="PTHR24347">
    <property type="entry name" value="SERINE/THREONINE-PROTEIN KINASE"/>
    <property type="match status" value="1"/>
</dbReference>
<dbReference type="GO" id="GO:0005524">
    <property type="term" value="F:ATP binding"/>
    <property type="evidence" value="ECO:0007669"/>
    <property type="project" value="UniProtKB-UniRule"/>
</dbReference>
<dbReference type="GO" id="GO:0004674">
    <property type="term" value="F:protein serine/threonine kinase activity"/>
    <property type="evidence" value="ECO:0007669"/>
    <property type="project" value="UniProtKB-KW"/>
</dbReference>
<evidence type="ECO:0000313" key="6">
    <source>
        <dbReference type="EMBL" id="RKP04989.1"/>
    </source>
</evidence>
<keyword evidence="1 3" id="KW-0547">Nucleotide-binding</keyword>
<dbReference type="AlphaFoldDB" id="A0A4V1IVR6"/>
<feature type="binding site" evidence="3">
    <location>
        <position position="83"/>
    </location>
    <ligand>
        <name>ATP</name>
        <dbReference type="ChEBI" id="CHEBI:30616"/>
    </ligand>
</feature>
<evidence type="ECO:0000313" key="7">
    <source>
        <dbReference type="Proteomes" id="UP000271241"/>
    </source>
</evidence>
<evidence type="ECO:0000256" key="1">
    <source>
        <dbReference type="ARBA" id="ARBA00022741"/>
    </source>
</evidence>
<accession>A0A4V1IVR6</accession>
<dbReference type="SMART" id="SM00220">
    <property type="entry name" value="S_TKc"/>
    <property type="match status" value="1"/>
</dbReference>
<dbReference type="Pfam" id="PF00069">
    <property type="entry name" value="Pkinase"/>
    <property type="match status" value="1"/>
</dbReference>
<dbReference type="InterPro" id="IPR011009">
    <property type="entry name" value="Kinase-like_dom_sf"/>
</dbReference>
<sequence length="427" mass="47038">MAEGGILSVDDADVVFVFHELVGAKQMIVDDSVDFEESVGHKYIITTERLGSGAFGDVLLAVDRGTMLQLAVRAIPKDLLPIKAASKPTIDYSSELAAINRIHTCSTAVTLYEVLQSENYLYLFMELIAGESLASYIRRNGPLPKTEAMTIAYQLLKLLMHSHTRGLAHRDLKLDNILIVVLEGYPHVYVTDFGVTKEMLGRTGQLATVCGAYQTLKPELVPVSRPRAWCAKFEAEHNKLDDLGLDENVYGREIDMWCVGMAIYAMLTGTTTLSFTGGQACDTVRRILEFETHEPTHYWANVNTSKTVKEVLQLLLKRGPDMQREAHEVLGTGWFVLHEAQLVVALGKSYAIRRTLGQQMAELAAITQAVLEQEHEADLPEPALDELATAEQPQHAPDAAAANGDDVVFAVPKPRKCPTLPNADTHS</sequence>
<protein>
    <submittedName>
        <fullName evidence="6">Kinase-like domain-containing protein</fullName>
    </submittedName>
</protein>
<dbReference type="STRING" id="78915.A0A4V1IVR6"/>
<comment type="similarity">
    <text evidence="4">Belongs to the protein kinase superfamily.</text>
</comment>
<evidence type="ECO:0000256" key="4">
    <source>
        <dbReference type="RuleBase" id="RU000304"/>
    </source>
</evidence>
<proteinExistence type="inferred from homology"/>
<keyword evidence="6" id="KW-0418">Kinase</keyword>
<dbReference type="InterPro" id="IPR008271">
    <property type="entry name" value="Ser/Thr_kinase_AS"/>
</dbReference>
<name>A0A4V1IVR6_9FUNG</name>
<dbReference type="EMBL" id="KZ993330">
    <property type="protein sequence ID" value="RKP04989.1"/>
    <property type="molecule type" value="Genomic_DNA"/>
</dbReference>
<dbReference type="PROSITE" id="PS50011">
    <property type="entry name" value="PROTEIN_KINASE_DOM"/>
    <property type="match status" value="1"/>
</dbReference>
<dbReference type="InterPro" id="IPR000719">
    <property type="entry name" value="Prot_kinase_dom"/>
</dbReference>
<keyword evidence="2 3" id="KW-0067">ATP-binding</keyword>
<keyword evidence="7" id="KW-1185">Reference proteome</keyword>
<evidence type="ECO:0000259" key="5">
    <source>
        <dbReference type="PROSITE" id="PS50011"/>
    </source>
</evidence>
<dbReference type="InterPro" id="IPR017441">
    <property type="entry name" value="Protein_kinase_ATP_BS"/>
</dbReference>
<feature type="domain" description="Protein kinase" evidence="5">
    <location>
        <begin position="44"/>
        <end position="335"/>
    </location>
</feature>
<evidence type="ECO:0000256" key="2">
    <source>
        <dbReference type="ARBA" id="ARBA00022840"/>
    </source>
</evidence>
<dbReference type="PROSITE" id="PS00107">
    <property type="entry name" value="PROTEIN_KINASE_ATP"/>
    <property type="match status" value="1"/>
</dbReference>
<evidence type="ECO:0000256" key="3">
    <source>
        <dbReference type="PROSITE-ProRule" id="PRU10141"/>
    </source>
</evidence>
<dbReference type="PROSITE" id="PS00108">
    <property type="entry name" value="PROTEIN_KINASE_ST"/>
    <property type="match status" value="1"/>
</dbReference>
<keyword evidence="4" id="KW-0723">Serine/threonine-protein kinase</keyword>